<sequence>MQRVEGGSFSSRARLNGQARGKSLPPCSVVLTVQGPAIYSICTRDTLRPRCSCPTLTRSGDHDFVVRDQTIRFLNYIFVACDNNDIWRIPIFGGASFCQRRRLPTKNNNGAPARSRGHLIAQWYRIGAAACSINCRPVARSPRLHSSPPRIRPFPDAFLCCLTVVCRAAR</sequence>
<dbReference type="AlphaFoldDB" id="S7UM68"/>
<protein>
    <submittedName>
        <fullName evidence="1">Uncharacterized protein</fullName>
    </submittedName>
</protein>
<dbReference type="EMBL" id="AAQM03000244">
    <property type="protein sequence ID" value="EPR59111.1"/>
    <property type="molecule type" value="Genomic_DNA"/>
</dbReference>
<evidence type="ECO:0000313" key="1">
    <source>
        <dbReference type="EMBL" id="EPR59111.1"/>
    </source>
</evidence>
<name>S7UM68_TOXGG</name>
<proteinExistence type="predicted"/>
<dbReference type="VEuPathDB" id="ToxoDB:TGGT1_254700"/>
<dbReference type="Proteomes" id="UP000005641">
    <property type="component" value="Unassembled WGS sequence"/>
</dbReference>
<accession>S7UM68</accession>
<gene>
    <name evidence="1" type="ORF">TGGT1_254700</name>
</gene>
<reference evidence="1 2" key="1">
    <citation type="submission" date="2006-05" db="EMBL/GenBank/DDBJ databases">
        <authorList>
            <person name="Paulsen I."/>
        </authorList>
    </citation>
    <scope>NUCLEOTIDE SEQUENCE [LARGE SCALE GENOMIC DNA]</scope>
    <source>
        <strain evidence="1 2">GT1</strain>
    </source>
</reference>
<evidence type="ECO:0000313" key="2">
    <source>
        <dbReference type="Proteomes" id="UP000005641"/>
    </source>
</evidence>
<comment type="caution">
    <text evidence="1">The sequence shown here is derived from an EMBL/GenBank/DDBJ whole genome shotgun (WGS) entry which is preliminary data.</text>
</comment>
<organism evidence="1 2">
    <name type="scientific">Toxoplasma gondii (strain ATCC 50853 / GT1)</name>
    <dbReference type="NCBI Taxonomy" id="507601"/>
    <lineage>
        <taxon>Eukaryota</taxon>
        <taxon>Sar</taxon>
        <taxon>Alveolata</taxon>
        <taxon>Apicomplexa</taxon>
        <taxon>Conoidasida</taxon>
        <taxon>Coccidia</taxon>
        <taxon>Eucoccidiorida</taxon>
        <taxon>Eimeriorina</taxon>
        <taxon>Sarcocystidae</taxon>
        <taxon>Toxoplasma</taxon>
    </lineage>
</organism>
<reference evidence="1 2" key="2">
    <citation type="submission" date="2013-05" db="EMBL/GenBank/DDBJ databases">
        <authorList>
            <person name="Sibley D."/>
            <person name="Venepally P."/>
            <person name="Karamycheva S."/>
            <person name="Hadjithomas M."/>
            <person name="Khan A."/>
            <person name="Brunk B."/>
            <person name="Roos D."/>
            <person name="Caler E."/>
            <person name="Lorenzi H."/>
        </authorList>
    </citation>
    <scope>NUCLEOTIDE SEQUENCE [LARGE SCALE GENOMIC DNA]</scope>
    <source>
        <strain evidence="1 2">GT1</strain>
    </source>
</reference>